<keyword evidence="1" id="KW-0472">Membrane</keyword>
<organism evidence="2 3">
    <name type="scientific">Thalassotalea piscium</name>
    <dbReference type="NCBI Taxonomy" id="1230533"/>
    <lineage>
        <taxon>Bacteria</taxon>
        <taxon>Pseudomonadati</taxon>
        <taxon>Pseudomonadota</taxon>
        <taxon>Gammaproteobacteria</taxon>
        <taxon>Alteromonadales</taxon>
        <taxon>Colwelliaceae</taxon>
        <taxon>Thalassotalea</taxon>
    </lineage>
</organism>
<feature type="transmembrane region" description="Helical" evidence="1">
    <location>
        <begin position="40"/>
        <end position="61"/>
    </location>
</feature>
<evidence type="ECO:0000256" key="1">
    <source>
        <dbReference type="SAM" id="Phobius"/>
    </source>
</evidence>
<keyword evidence="1" id="KW-0812">Transmembrane</keyword>
<protein>
    <submittedName>
        <fullName evidence="2">Putative membrane protein</fullName>
    </submittedName>
</protein>
<evidence type="ECO:0000313" key="3">
    <source>
        <dbReference type="Proteomes" id="UP000537141"/>
    </source>
</evidence>
<feature type="transmembrane region" description="Helical" evidence="1">
    <location>
        <begin position="6"/>
        <end position="28"/>
    </location>
</feature>
<gene>
    <name evidence="2" type="ORF">HNQ55_001144</name>
</gene>
<dbReference type="RefSeq" id="WP_184423465.1">
    <property type="nucleotide sequence ID" value="NZ_AP027362.1"/>
</dbReference>
<feature type="transmembrane region" description="Helical" evidence="1">
    <location>
        <begin position="128"/>
        <end position="148"/>
    </location>
</feature>
<sequence length="167" mass="18815">MDIFGSTIGAFHTFLAVVALISGGYVVLKTKGTLNHKKVGYIYVASMIFMNITALFTHVLFKFGPFHILAVFSLLTVLFGILSPIFFRHQDNWLQWHYSGMSWSYVGLWAAFAAETVVRLPLESLGVSFWQVVIGASLLITWLGGYYIKKYESSLVVRIPIKNINKD</sequence>
<dbReference type="InterPro" id="IPR018750">
    <property type="entry name" value="DUF2306_membrane"/>
</dbReference>
<accession>A0A7X0NFX2</accession>
<comment type="caution">
    <text evidence="2">The sequence shown here is derived from an EMBL/GenBank/DDBJ whole genome shotgun (WGS) entry which is preliminary data.</text>
</comment>
<evidence type="ECO:0000313" key="2">
    <source>
        <dbReference type="EMBL" id="MBB6542645.1"/>
    </source>
</evidence>
<proteinExistence type="predicted"/>
<dbReference type="Pfam" id="PF10067">
    <property type="entry name" value="DUF2306"/>
    <property type="match status" value="1"/>
</dbReference>
<dbReference type="Proteomes" id="UP000537141">
    <property type="component" value="Unassembled WGS sequence"/>
</dbReference>
<keyword evidence="3" id="KW-1185">Reference proteome</keyword>
<keyword evidence="1" id="KW-1133">Transmembrane helix</keyword>
<name>A0A7X0NFX2_9GAMM</name>
<feature type="transmembrane region" description="Helical" evidence="1">
    <location>
        <begin position="103"/>
        <end position="122"/>
    </location>
</feature>
<feature type="transmembrane region" description="Helical" evidence="1">
    <location>
        <begin position="67"/>
        <end position="87"/>
    </location>
</feature>
<dbReference type="EMBL" id="JACHHU010000006">
    <property type="protein sequence ID" value="MBB6542645.1"/>
    <property type="molecule type" value="Genomic_DNA"/>
</dbReference>
<dbReference type="AlphaFoldDB" id="A0A7X0NFX2"/>
<reference evidence="2 3" key="1">
    <citation type="submission" date="2020-08" db="EMBL/GenBank/DDBJ databases">
        <title>Genomic Encyclopedia of Type Strains, Phase IV (KMG-IV): sequencing the most valuable type-strain genomes for metagenomic binning, comparative biology and taxonomic classification.</title>
        <authorList>
            <person name="Goeker M."/>
        </authorList>
    </citation>
    <scope>NUCLEOTIDE SEQUENCE [LARGE SCALE GENOMIC DNA]</scope>
    <source>
        <strain evidence="2 3">DSM 26287</strain>
    </source>
</reference>